<name>A0A2M9A6A3_9BACT</name>
<evidence type="ECO:0000256" key="2">
    <source>
        <dbReference type="ARBA" id="ARBA00022723"/>
    </source>
</evidence>
<evidence type="ECO:0000313" key="9">
    <source>
        <dbReference type="EMBL" id="PJJ41245.1"/>
    </source>
</evidence>
<sequence>MSFAEWILISALVVEFVLRVLLEVREVRRMNGKLDRFTFFRILPIVNDVFPAEANFTSDHGGAFVNAHEKAHAELHHGIVRRSLQGGFALLCVLTLGAAGVYLRFNLVELLLLFHLIFAVAKLGFHMICFAEEYEADFVAAKRVQRGVAIRALESLLLKEFPRTSLFAYVYRTHPTAQMRLGRISRTCKKSLR</sequence>
<evidence type="ECO:0000313" key="10">
    <source>
        <dbReference type="Proteomes" id="UP000231134"/>
    </source>
</evidence>
<dbReference type="EMBL" id="PGEX01000001">
    <property type="protein sequence ID" value="PJJ41245.1"/>
    <property type="molecule type" value="Genomic_DNA"/>
</dbReference>
<feature type="domain" description="Peptidase M48" evidence="8">
    <location>
        <begin position="59"/>
        <end position="186"/>
    </location>
</feature>
<comment type="caution">
    <text evidence="9">The sequence shown here is derived from an EMBL/GenBank/DDBJ whole genome shotgun (WGS) entry which is preliminary data.</text>
</comment>
<keyword evidence="3 6" id="KW-0378">Hydrolase</keyword>
<dbReference type="Proteomes" id="UP000231134">
    <property type="component" value="Unassembled WGS sequence"/>
</dbReference>
<protein>
    <submittedName>
        <fullName evidence="9">Peptidase M48-like protein</fullName>
    </submittedName>
</protein>
<evidence type="ECO:0000256" key="3">
    <source>
        <dbReference type="ARBA" id="ARBA00022801"/>
    </source>
</evidence>
<dbReference type="AlphaFoldDB" id="A0A2M9A6A3"/>
<feature type="transmembrane region" description="Helical" evidence="7">
    <location>
        <begin position="6"/>
        <end position="22"/>
    </location>
</feature>
<dbReference type="InterPro" id="IPR001915">
    <property type="entry name" value="Peptidase_M48"/>
</dbReference>
<keyword evidence="4 6" id="KW-0862">Zinc</keyword>
<reference evidence="9 10" key="1">
    <citation type="submission" date="2017-11" db="EMBL/GenBank/DDBJ databases">
        <title>Animal gut microbial communities from fecal samples from Wisconsin, USA.</title>
        <authorList>
            <person name="Neumann A."/>
        </authorList>
    </citation>
    <scope>NUCLEOTIDE SEQUENCE [LARGE SCALE GENOMIC DNA]</scope>
    <source>
        <strain evidence="9 10">UWS3</strain>
    </source>
</reference>
<dbReference type="GO" id="GO:0046872">
    <property type="term" value="F:metal ion binding"/>
    <property type="evidence" value="ECO:0007669"/>
    <property type="project" value="UniProtKB-KW"/>
</dbReference>
<keyword evidence="2" id="KW-0479">Metal-binding</keyword>
<evidence type="ECO:0000256" key="1">
    <source>
        <dbReference type="ARBA" id="ARBA00022670"/>
    </source>
</evidence>
<evidence type="ECO:0000256" key="5">
    <source>
        <dbReference type="ARBA" id="ARBA00023049"/>
    </source>
</evidence>
<keyword evidence="1 6" id="KW-0645">Protease</keyword>
<dbReference type="OrthoDB" id="9788711at2"/>
<comment type="similarity">
    <text evidence="6">Belongs to the peptidase M48 family.</text>
</comment>
<dbReference type="GO" id="GO:0004222">
    <property type="term" value="F:metalloendopeptidase activity"/>
    <property type="evidence" value="ECO:0007669"/>
    <property type="project" value="InterPro"/>
</dbReference>
<evidence type="ECO:0000256" key="6">
    <source>
        <dbReference type="RuleBase" id="RU003983"/>
    </source>
</evidence>
<gene>
    <name evidence="9" type="ORF">BGX16_1205</name>
</gene>
<feature type="transmembrane region" description="Helical" evidence="7">
    <location>
        <begin position="87"/>
        <end position="105"/>
    </location>
</feature>
<dbReference type="Pfam" id="PF01435">
    <property type="entry name" value="Peptidase_M48"/>
    <property type="match status" value="1"/>
</dbReference>
<organism evidence="9 10">
    <name type="scientific">Hallerella succinigenes</name>
    <dbReference type="NCBI Taxonomy" id="1896222"/>
    <lineage>
        <taxon>Bacteria</taxon>
        <taxon>Pseudomonadati</taxon>
        <taxon>Fibrobacterota</taxon>
        <taxon>Fibrobacteria</taxon>
        <taxon>Fibrobacterales</taxon>
        <taxon>Fibrobacteraceae</taxon>
        <taxon>Hallerella</taxon>
    </lineage>
</organism>
<evidence type="ECO:0000259" key="8">
    <source>
        <dbReference type="Pfam" id="PF01435"/>
    </source>
</evidence>
<dbReference type="GO" id="GO:0006508">
    <property type="term" value="P:proteolysis"/>
    <property type="evidence" value="ECO:0007669"/>
    <property type="project" value="UniProtKB-KW"/>
</dbReference>
<proteinExistence type="inferred from homology"/>
<keyword evidence="10" id="KW-1185">Reference proteome</keyword>
<keyword evidence="7" id="KW-1133">Transmembrane helix</keyword>
<evidence type="ECO:0000256" key="7">
    <source>
        <dbReference type="SAM" id="Phobius"/>
    </source>
</evidence>
<accession>A0A2M9A6A3</accession>
<keyword evidence="5 6" id="KW-0482">Metalloprotease</keyword>
<evidence type="ECO:0000256" key="4">
    <source>
        <dbReference type="ARBA" id="ARBA00022833"/>
    </source>
</evidence>
<comment type="cofactor">
    <cofactor evidence="6">
        <name>Zn(2+)</name>
        <dbReference type="ChEBI" id="CHEBI:29105"/>
    </cofactor>
    <text evidence="6">Binds 1 zinc ion per subunit.</text>
</comment>
<keyword evidence="7" id="KW-0472">Membrane</keyword>
<dbReference type="RefSeq" id="WP_100425238.1">
    <property type="nucleotide sequence ID" value="NZ_PGEX01000001.1"/>
</dbReference>
<keyword evidence="7" id="KW-0812">Transmembrane</keyword>